<evidence type="ECO:0000313" key="9">
    <source>
        <dbReference type="EMBL" id="MFC0410833.1"/>
    </source>
</evidence>
<dbReference type="RefSeq" id="WP_377046587.1">
    <property type="nucleotide sequence ID" value="NZ_JBHLUN010000017.1"/>
</dbReference>
<proteinExistence type="inferred from homology"/>
<gene>
    <name evidence="9" type="ORF">ACFFGY_21500</name>
</gene>
<feature type="domain" description="VTT" evidence="8">
    <location>
        <begin position="39"/>
        <end position="162"/>
    </location>
</feature>
<comment type="similarity">
    <text evidence="2 7">Belongs to the DedA family.</text>
</comment>
<comment type="caution">
    <text evidence="9">The sequence shown here is derived from an EMBL/GenBank/DDBJ whole genome shotgun (WGS) entry which is preliminary data.</text>
</comment>
<accession>A0ABV6K216</accession>
<dbReference type="InterPro" id="IPR032816">
    <property type="entry name" value="VTT_dom"/>
</dbReference>
<keyword evidence="3 7" id="KW-1003">Cell membrane</keyword>
<evidence type="ECO:0000256" key="1">
    <source>
        <dbReference type="ARBA" id="ARBA00004651"/>
    </source>
</evidence>
<dbReference type="Proteomes" id="UP001589865">
    <property type="component" value="Unassembled WGS sequence"/>
</dbReference>
<dbReference type="InterPro" id="IPR032818">
    <property type="entry name" value="DedA-like"/>
</dbReference>
<evidence type="ECO:0000313" key="10">
    <source>
        <dbReference type="Proteomes" id="UP001589865"/>
    </source>
</evidence>
<keyword evidence="4 7" id="KW-0812">Transmembrane</keyword>
<name>A0ABV6K216_9PROT</name>
<evidence type="ECO:0000256" key="3">
    <source>
        <dbReference type="ARBA" id="ARBA00022475"/>
    </source>
</evidence>
<dbReference type="EMBL" id="JBHLUN010000017">
    <property type="protein sequence ID" value="MFC0410833.1"/>
    <property type="molecule type" value="Genomic_DNA"/>
</dbReference>
<evidence type="ECO:0000256" key="5">
    <source>
        <dbReference type="ARBA" id="ARBA00022989"/>
    </source>
</evidence>
<evidence type="ECO:0000256" key="4">
    <source>
        <dbReference type="ARBA" id="ARBA00022692"/>
    </source>
</evidence>
<organism evidence="9 10">
    <name type="scientific">Roseomonas elaeocarpi</name>
    <dbReference type="NCBI Taxonomy" id="907779"/>
    <lineage>
        <taxon>Bacteria</taxon>
        <taxon>Pseudomonadati</taxon>
        <taxon>Pseudomonadota</taxon>
        <taxon>Alphaproteobacteria</taxon>
        <taxon>Acetobacterales</taxon>
        <taxon>Roseomonadaceae</taxon>
        <taxon>Roseomonas</taxon>
    </lineage>
</organism>
<dbReference type="PANTHER" id="PTHR30353:SF15">
    <property type="entry name" value="INNER MEMBRANE PROTEIN YABI"/>
    <property type="match status" value="1"/>
</dbReference>
<keyword evidence="6 7" id="KW-0472">Membrane</keyword>
<sequence>MDAIIAGFEGWVREHAAWAPLLAFLLALLESLPGIGLLVPATALLLGLGVLVGQEILDPWPVLGAVVLGGILGDAIGYWLCRWHGRGLVQRWLPRQHRRNYARAVLLFRRWGWAAVFFGRFVGPVRAFAPAIAGVSGMRHRSFQLANCGSALLWAPLMILPGLVLGQLGTLLERPLLLGAVLLVAGLLAGGAWWLRRRQRVAGALALATRPPR</sequence>
<keyword evidence="5 7" id="KW-1133">Transmembrane helix</keyword>
<feature type="transmembrane region" description="Helical" evidence="7">
    <location>
        <begin position="21"/>
        <end position="48"/>
    </location>
</feature>
<dbReference type="PANTHER" id="PTHR30353">
    <property type="entry name" value="INNER MEMBRANE PROTEIN DEDA-RELATED"/>
    <property type="match status" value="1"/>
</dbReference>
<feature type="transmembrane region" description="Helical" evidence="7">
    <location>
        <begin position="176"/>
        <end position="195"/>
    </location>
</feature>
<feature type="transmembrane region" description="Helical" evidence="7">
    <location>
        <begin position="145"/>
        <end position="164"/>
    </location>
</feature>
<feature type="transmembrane region" description="Helical" evidence="7">
    <location>
        <begin position="60"/>
        <end position="81"/>
    </location>
</feature>
<reference evidence="9 10" key="1">
    <citation type="submission" date="2024-09" db="EMBL/GenBank/DDBJ databases">
        <authorList>
            <person name="Sun Q."/>
            <person name="Mori K."/>
        </authorList>
    </citation>
    <scope>NUCLEOTIDE SEQUENCE [LARGE SCALE GENOMIC DNA]</scope>
    <source>
        <strain evidence="9 10">TBRC 5777</strain>
    </source>
</reference>
<evidence type="ECO:0000259" key="8">
    <source>
        <dbReference type="Pfam" id="PF09335"/>
    </source>
</evidence>
<evidence type="ECO:0000256" key="2">
    <source>
        <dbReference type="ARBA" id="ARBA00010792"/>
    </source>
</evidence>
<evidence type="ECO:0000256" key="6">
    <source>
        <dbReference type="ARBA" id="ARBA00023136"/>
    </source>
</evidence>
<comment type="subcellular location">
    <subcellularLocation>
        <location evidence="1 7">Cell membrane</location>
        <topology evidence="1 7">Multi-pass membrane protein</topology>
    </subcellularLocation>
</comment>
<evidence type="ECO:0000256" key="7">
    <source>
        <dbReference type="RuleBase" id="RU367016"/>
    </source>
</evidence>
<dbReference type="Pfam" id="PF09335">
    <property type="entry name" value="VTT_dom"/>
    <property type="match status" value="1"/>
</dbReference>
<protein>
    <submittedName>
        <fullName evidence="9">DedA family protein</fullName>
    </submittedName>
</protein>
<keyword evidence="10" id="KW-1185">Reference proteome</keyword>